<keyword evidence="2" id="KW-1185">Reference proteome</keyword>
<proteinExistence type="predicted"/>
<organism evidence="1 2">
    <name type="scientific">Sphagnum troendelagicum</name>
    <dbReference type="NCBI Taxonomy" id="128251"/>
    <lineage>
        <taxon>Eukaryota</taxon>
        <taxon>Viridiplantae</taxon>
        <taxon>Streptophyta</taxon>
        <taxon>Embryophyta</taxon>
        <taxon>Bryophyta</taxon>
        <taxon>Sphagnophytina</taxon>
        <taxon>Sphagnopsida</taxon>
        <taxon>Sphagnales</taxon>
        <taxon>Sphagnaceae</taxon>
        <taxon>Sphagnum</taxon>
    </lineage>
</organism>
<evidence type="ECO:0000313" key="2">
    <source>
        <dbReference type="Proteomes" id="UP001497512"/>
    </source>
</evidence>
<name>A0ABP0UA72_9BRYO</name>
<gene>
    <name evidence="1" type="ORF">CSSPTR1EN2_LOCUS13351</name>
</gene>
<accession>A0ABP0UA72</accession>
<sequence>MDENSLIRRSHSFAIFFVFFAADTDFGFSGETSFFRVLEEESFRVPEKRNCNAAIGAELVIAVRHRFRIPAFSCNVSSSKYGGVTEYESVVHREWWRISADESKTAL</sequence>
<dbReference type="Proteomes" id="UP001497512">
    <property type="component" value="Chromosome 2"/>
</dbReference>
<dbReference type="EMBL" id="OZ019894">
    <property type="protein sequence ID" value="CAK9216202.1"/>
    <property type="molecule type" value="Genomic_DNA"/>
</dbReference>
<evidence type="ECO:0000313" key="1">
    <source>
        <dbReference type="EMBL" id="CAK9216202.1"/>
    </source>
</evidence>
<protein>
    <recommendedName>
        <fullName evidence="3">Secreted protein</fullName>
    </recommendedName>
</protein>
<evidence type="ECO:0008006" key="3">
    <source>
        <dbReference type="Google" id="ProtNLM"/>
    </source>
</evidence>
<reference evidence="1" key="1">
    <citation type="submission" date="2024-02" db="EMBL/GenBank/DDBJ databases">
        <authorList>
            <consortium name="ELIXIR-Norway"/>
            <consortium name="Elixir Norway"/>
        </authorList>
    </citation>
    <scope>NUCLEOTIDE SEQUENCE</scope>
</reference>